<accession>A0A0F9L0S6</accession>
<protein>
    <submittedName>
        <fullName evidence="1">Uncharacterized protein</fullName>
    </submittedName>
</protein>
<evidence type="ECO:0000313" key="1">
    <source>
        <dbReference type="EMBL" id="KKM21430.1"/>
    </source>
</evidence>
<reference evidence="1" key="1">
    <citation type="journal article" date="2015" name="Nature">
        <title>Complex archaea that bridge the gap between prokaryotes and eukaryotes.</title>
        <authorList>
            <person name="Spang A."/>
            <person name="Saw J.H."/>
            <person name="Jorgensen S.L."/>
            <person name="Zaremba-Niedzwiedzka K."/>
            <person name="Martijn J."/>
            <person name="Lind A.E."/>
            <person name="van Eijk R."/>
            <person name="Schleper C."/>
            <person name="Guy L."/>
            <person name="Ettema T.J."/>
        </authorList>
    </citation>
    <scope>NUCLEOTIDE SEQUENCE</scope>
</reference>
<comment type="caution">
    <text evidence="1">The sequence shown here is derived from an EMBL/GenBank/DDBJ whole genome shotgun (WGS) entry which is preliminary data.</text>
</comment>
<gene>
    <name evidence="1" type="ORF">LCGC14_1635480</name>
</gene>
<sequence length="184" mass="20336">MGKSGAVLGLIGIILGAGGLVFGYLNWTSQSNNSTQNKVVGVWDGLDENQDYSGYDQPGVWLFEFTDNEMNDTAYIFVSNANTRITLLKPGWYRIHLSTELNSLDSGLHYYLKLLKDHSIDMYLYHFDTMTSVPPGEFIDSSAFVYSDGTNYIEIGASCSNPTVSFVISSSASMNQFSIEFVSP</sequence>
<dbReference type="AlphaFoldDB" id="A0A0F9L0S6"/>
<proteinExistence type="predicted"/>
<dbReference type="EMBL" id="LAZR01013551">
    <property type="protein sequence ID" value="KKM21430.1"/>
    <property type="molecule type" value="Genomic_DNA"/>
</dbReference>
<organism evidence="1">
    <name type="scientific">marine sediment metagenome</name>
    <dbReference type="NCBI Taxonomy" id="412755"/>
    <lineage>
        <taxon>unclassified sequences</taxon>
        <taxon>metagenomes</taxon>
        <taxon>ecological metagenomes</taxon>
    </lineage>
</organism>
<name>A0A0F9L0S6_9ZZZZ</name>